<dbReference type="Gene3D" id="1.20.890.10">
    <property type="entry name" value="cAMP-dependent protein kinase regulatory subunit, dimerization-anchoring domain"/>
    <property type="match status" value="1"/>
</dbReference>
<dbReference type="InterPro" id="IPR027417">
    <property type="entry name" value="P-loop_NTPase"/>
</dbReference>
<feature type="binding site" evidence="3">
    <location>
        <position position="151"/>
    </location>
    <ligand>
        <name>GTP</name>
        <dbReference type="ChEBI" id="CHEBI:37565"/>
    </ligand>
</feature>
<dbReference type="GO" id="GO:0003924">
    <property type="term" value="F:GTPase activity"/>
    <property type="evidence" value="ECO:0007669"/>
    <property type="project" value="InterPro"/>
</dbReference>
<dbReference type="NCBIfam" id="TIGR00231">
    <property type="entry name" value="small_GTP"/>
    <property type="match status" value="1"/>
</dbReference>
<sequence>MSKDEACIAYAKQHNIHHLFELMATKVLLNRPENPFAYLRALLQEVEESEKNKASYDPTRVHFNNDAGGYAPATGSSGSSRVAPLPAAIASAKKKRSVTLATFGLDQAGKTCAISILESGEAEKKYTPTVGFSPIKFSLDDYNLCIFDLGGAADFRGIWVHYYHDCYGIVYVIDSAASDERVAESLKVLHETLQHPYVKGKPLLVLANKKDLPASRGVDVIPPGFFEEAMGESGAPHRVLATCSVEDDPTLVEGIEWLLEAVSNDYDALTSRVASDSNEVKEEKARQRAARLATIRGEDK</sequence>
<evidence type="ECO:0000313" key="7">
    <source>
        <dbReference type="Proteomes" id="UP000674179"/>
    </source>
</evidence>
<dbReference type="PANTHER" id="PTHR46090">
    <property type="entry name" value="ADP-RIBOSYLATION FACTOR-LIKE PROTEIN 13B"/>
    <property type="match status" value="1"/>
</dbReference>
<feature type="binding site" evidence="3">
    <location>
        <begin position="104"/>
        <end position="111"/>
    </location>
    <ligand>
        <name>GTP</name>
        <dbReference type="ChEBI" id="CHEBI:37565"/>
    </ligand>
</feature>
<dbReference type="GO" id="GO:0046872">
    <property type="term" value="F:metal ion binding"/>
    <property type="evidence" value="ECO:0007669"/>
    <property type="project" value="UniProtKB-KW"/>
</dbReference>
<keyword evidence="1 3" id="KW-0547">Nucleotide-binding</keyword>
<evidence type="ECO:0008006" key="8">
    <source>
        <dbReference type="Google" id="ProtNLM"/>
    </source>
</evidence>
<evidence type="ECO:0000256" key="5">
    <source>
        <dbReference type="RuleBase" id="RU003925"/>
    </source>
</evidence>
<dbReference type="AlphaFoldDB" id="A0A836K9N3"/>
<dbReference type="Gene3D" id="3.40.50.300">
    <property type="entry name" value="P-loop containing nucleotide triphosphate hydrolases"/>
    <property type="match status" value="1"/>
</dbReference>
<dbReference type="KEGG" id="lenr:94167387"/>
<dbReference type="SMART" id="SM00178">
    <property type="entry name" value="SAR"/>
    <property type="match status" value="1"/>
</dbReference>
<dbReference type="Proteomes" id="UP000674179">
    <property type="component" value="Chromosome 36"/>
</dbReference>
<dbReference type="InterPro" id="IPR006689">
    <property type="entry name" value="Small_GTPase_ARF/SAR"/>
</dbReference>
<evidence type="ECO:0000256" key="3">
    <source>
        <dbReference type="PIRSR" id="PIRSR606689-1"/>
    </source>
</evidence>
<accession>A0A836K9N3</accession>
<feature type="binding site" evidence="3">
    <location>
        <begin position="208"/>
        <end position="211"/>
    </location>
    <ligand>
        <name>GTP</name>
        <dbReference type="ChEBI" id="CHEBI:37565"/>
    </ligand>
</feature>
<proteinExistence type="inferred from homology"/>
<name>A0A836K9N3_LEIEN</name>
<feature type="binding site" evidence="4">
    <location>
        <position position="129"/>
    </location>
    <ligand>
        <name>Mg(2+)</name>
        <dbReference type="ChEBI" id="CHEBI:18420"/>
    </ligand>
</feature>
<keyword evidence="4" id="KW-0460">Magnesium</keyword>
<protein>
    <recommendedName>
        <fullName evidence="8">ADP-ribosylation factor-like protein</fullName>
    </recommendedName>
</protein>
<comment type="caution">
    <text evidence="6">The sequence shown here is derived from an EMBL/GenBank/DDBJ whole genome shotgun (WGS) entry which is preliminary data.</text>
</comment>
<dbReference type="GO" id="GO:0005525">
    <property type="term" value="F:GTP binding"/>
    <property type="evidence" value="ECO:0007669"/>
    <property type="project" value="UniProtKB-KW"/>
</dbReference>
<dbReference type="Pfam" id="PF00025">
    <property type="entry name" value="Arf"/>
    <property type="match status" value="1"/>
</dbReference>
<dbReference type="OrthoDB" id="14717at2759"/>
<feature type="binding site" evidence="4">
    <location>
        <position position="111"/>
    </location>
    <ligand>
        <name>Mg(2+)</name>
        <dbReference type="ChEBI" id="CHEBI:18420"/>
    </ligand>
</feature>
<evidence type="ECO:0000313" key="6">
    <source>
        <dbReference type="EMBL" id="KAG5465381.1"/>
    </source>
</evidence>
<dbReference type="PANTHER" id="PTHR46090:SF2">
    <property type="entry name" value="ADP-RIBOSYLATION FACTOR-LIKE PROTEIN 13B"/>
    <property type="match status" value="1"/>
</dbReference>
<gene>
    <name evidence="6" type="ORF">CUR178_00084</name>
</gene>
<keyword evidence="7" id="KW-1185">Reference proteome</keyword>
<evidence type="ECO:0000256" key="1">
    <source>
        <dbReference type="ARBA" id="ARBA00022741"/>
    </source>
</evidence>
<evidence type="ECO:0000256" key="4">
    <source>
        <dbReference type="PIRSR" id="PIRSR606689-2"/>
    </source>
</evidence>
<keyword evidence="2 3" id="KW-0342">GTP-binding</keyword>
<keyword evidence="4" id="KW-0479">Metal-binding</keyword>
<comment type="similarity">
    <text evidence="5">Belongs to the small GTPase superfamily. Arf family.</text>
</comment>
<evidence type="ECO:0000256" key="2">
    <source>
        <dbReference type="ARBA" id="ARBA00023134"/>
    </source>
</evidence>
<dbReference type="InterPro" id="IPR051995">
    <property type="entry name" value="Ciliary_GTPase"/>
</dbReference>
<dbReference type="SUPFAM" id="SSF47391">
    <property type="entry name" value="Dimerization-anchoring domain of cAMP-dependent PK regulatory subunit"/>
    <property type="match status" value="1"/>
</dbReference>
<dbReference type="InterPro" id="IPR005225">
    <property type="entry name" value="Small_GTP-bd"/>
</dbReference>
<dbReference type="SUPFAM" id="SSF52540">
    <property type="entry name" value="P-loop containing nucleoside triphosphate hydrolases"/>
    <property type="match status" value="1"/>
</dbReference>
<reference evidence="6 7" key="1">
    <citation type="submission" date="2021-02" db="EMBL/GenBank/DDBJ databases">
        <title>Leishmania (Mundinia) enrietti genome sequencing and assembly.</title>
        <authorList>
            <person name="Almutairi H."/>
            <person name="Gatherer D."/>
        </authorList>
    </citation>
    <scope>NUCLEOTIDE SEQUENCE [LARGE SCALE GENOMIC DNA]</scope>
    <source>
        <strain evidence="6">CUR178</strain>
    </source>
</reference>
<dbReference type="SMART" id="SM00177">
    <property type="entry name" value="ARF"/>
    <property type="match status" value="1"/>
</dbReference>
<organism evidence="6 7">
    <name type="scientific">Leishmania enriettii</name>
    <dbReference type="NCBI Taxonomy" id="5663"/>
    <lineage>
        <taxon>Eukaryota</taxon>
        <taxon>Discoba</taxon>
        <taxon>Euglenozoa</taxon>
        <taxon>Kinetoplastea</taxon>
        <taxon>Metakinetoplastina</taxon>
        <taxon>Trypanosomatida</taxon>
        <taxon>Trypanosomatidae</taxon>
        <taxon>Leishmaniinae</taxon>
        <taxon>Leishmania</taxon>
    </lineage>
</organism>
<dbReference type="FunFam" id="3.40.50.300:FF:002851">
    <property type="entry name" value="ADP-ribosylation factor-like protein"/>
    <property type="match status" value="1"/>
</dbReference>
<dbReference type="PROSITE" id="PS51417">
    <property type="entry name" value="ARF"/>
    <property type="match status" value="1"/>
</dbReference>
<dbReference type="EMBL" id="JAFHKP010000036">
    <property type="protein sequence ID" value="KAG5465381.1"/>
    <property type="molecule type" value="Genomic_DNA"/>
</dbReference>
<dbReference type="GeneID" id="94167387"/>
<dbReference type="PRINTS" id="PR00328">
    <property type="entry name" value="SAR1GTPBP"/>
</dbReference>
<dbReference type="CDD" id="cd22981">
    <property type="entry name" value="DD_TbAK-like"/>
    <property type="match status" value="1"/>
</dbReference>
<dbReference type="RefSeq" id="XP_067687980.1">
    <property type="nucleotide sequence ID" value="XM_067831877.1"/>
</dbReference>